<organism evidence="2 3">
    <name type="scientific">Kosakonia sacchari</name>
    <dbReference type="NCBI Taxonomy" id="1158459"/>
    <lineage>
        <taxon>Bacteria</taxon>
        <taxon>Pseudomonadati</taxon>
        <taxon>Pseudomonadota</taxon>
        <taxon>Gammaproteobacteria</taxon>
        <taxon>Enterobacterales</taxon>
        <taxon>Enterobacteriaceae</taxon>
        <taxon>Kosakonia</taxon>
    </lineage>
</organism>
<dbReference type="Gene3D" id="3.10.450.50">
    <property type="match status" value="1"/>
</dbReference>
<feature type="domain" description="SnoaL-like" evidence="1">
    <location>
        <begin position="21"/>
        <end position="109"/>
    </location>
</feature>
<sequence>MMDITQRIALALQSVVCHPDHNEAKIREFFSPDYQQVVDGQLLDFRGFVEHMAKLKHLTHAINLTVVAIAGQNNDVLTHHLVAVSKKDGSQAHIDVFAHFTLENGLITRCEELTRLVSGTAQDRSLGSIR</sequence>
<proteinExistence type="predicted"/>
<evidence type="ECO:0000259" key="1">
    <source>
        <dbReference type="Pfam" id="PF12680"/>
    </source>
</evidence>
<dbReference type="EMBL" id="CP137744">
    <property type="protein sequence ID" value="WOZ78026.1"/>
    <property type="molecule type" value="Genomic_DNA"/>
</dbReference>
<dbReference type="InterPro" id="IPR037401">
    <property type="entry name" value="SnoaL-like"/>
</dbReference>
<reference evidence="2 3" key="1">
    <citation type="submission" date="2023-10" db="EMBL/GenBank/DDBJ databases">
        <title>Genome sequencing of the isolated polysaccharide-producing bacterium Kosakonia sacchari KS2022.</title>
        <authorList>
            <person name="Yi X."/>
        </authorList>
    </citation>
    <scope>NUCLEOTIDE SEQUENCE [LARGE SCALE GENOMIC DNA]</scope>
    <source>
        <strain evidence="2 3">KS2022</strain>
    </source>
</reference>
<keyword evidence="3" id="KW-1185">Reference proteome</keyword>
<dbReference type="Proteomes" id="UP001302368">
    <property type="component" value="Chromosome"/>
</dbReference>
<protein>
    <submittedName>
        <fullName evidence="2">Nuclear transport factor 2 family protein</fullName>
    </submittedName>
</protein>
<gene>
    <name evidence="2" type="ORF">Q8Y70_02830</name>
</gene>
<name>A0ABZ0MRB4_9ENTR</name>
<dbReference type="Pfam" id="PF12680">
    <property type="entry name" value="SnoaL_2"/>
    <property type="match status" value="1"/>
</dbReference>
<evidence type="ECO:0000313" key="2">
    <source>
        <dbReference type="EMBL" id="WOZ78026.1"/>
    </source>
</evidence>
<dbReference type="SUPFAM" id="SSF54427">
    <property type="entry name" value="NTF2-like"/>
    <property type="match status" value="1"/>
</dbReference>
<dbReference type="RefSeq" id="WP_305734918.1">
    <property type="nucleotide sequence ID" value="NZ_CP137744.1"/>
</dbReference>
<dbReference type="InterPro" id="IPR032710">
    <property type="entry name" value="NTF2-like_dom_sf"/>
</dbReference>
<accession>A0ABZ0MRB4</accession>
<evidence type="ECO:0000313" key="3">
    <source>
        <dbReference type="Proteomes" id="UP001302368"/>
    </source>
</evidence>